<evidence type="ECO:0000256" key="1">
    <source>
        <dbReference type="ARBA" id="ARBA00022481"/>
    </source>
</evidence>
<dbReference type="Pfam" id="PF07963">
    <property type="entry name" value="N_methyl"/>
    <property type="match status" value="1"/>
</dbReference>
<dbReference type="GO" id="GO:0043683">
    <property type="term" value="P:type IV pilus assembly"/>
    <property type="evidence" value="ECO:0007669"/>
    <property type="project" value="InterPro"/>
</dbReference>
<feature type="transmembrane region" description="Helical" evidence="2">
    <location>
        <begin position="12"/>
        <end position="32"/>
    </location>
</feature>
<dbReference type="Gene3D" id="3.30.700.10">
    <property type="entry name" value="Glycoprotein, Type 4 Pilin"/>
    <property type="match status" value="1"/>
</dbReference>
<dbReference type="AlphaFoldDB" id="A0A3B0Y2Y3"/>
<proteinExistence type="predicted"/>
<reference evidence="3" key="1">
    <citation type="submission" date="2018-06" db="EMBL/GenBank/DDBJ databases">
        <authorList>
            <person name="Zhirakovskaya E."/>
        </authorList>
    </citation>
    <scope>NUCLEOTIDE SEQUENCE</scope>
</reference>
<dbReference type="Pfam" id="PF16732">
    <property type="entry name" value="ComP_DUS"/>
    <property type="match status" value="1"/>
</dbReference>
<name>A0A3B0Y2Y3_9ZZZZ</name>
<dbReference type="SUPFAM" id="SSF54523">
    <property type="entry name" value="Pili subunits"/>
    <property type="match status" value="1"/>
</dbReference>
<dbReference type="InterPro" id="IPR012902">
    <property type="entry name" value="N_methyl_site"/>
</dbReference>
<keyword evidence="2" id="KW-1133">Transmembrane helix</keyword>
<dbReference type="InterPro" id="IPR031982">
    <property type="entry name" value="PilE-like"/>
</dbReference>
<sequence length="154" mass="15685">MNIQVNKGFTLIELVIALAIVGVLAAIAFPSYTDYVRQARRGDCASELVLYANALERFSTARGTYVGGAANYPTQCLTSGGMAAAGPAGPGPAVAGTSAYNFVINAVTASTFTIQAVPAAGPQAFDKCGTLTLTNTGIRGISGADAGVMPEDCW</sequence>
<dbReference type="GO" id="GO:0015627">
    <property type="term" value="C:type II protein secretion system complex"/>
    <property type="evidence" value="ECO:0007669"/>
    <property type="project" value="InterPro"/>
</dbReference>
<accession>A0A3B0Y2Y3</accession>
<dbReference type="InterPro" id="IPR000983">
    <property type="entry name" value="Bac_GSPG_pilin"/>
</dbReference>
<keyword evidence="2" id="KW-0812">Transmembrane</keyword>
<evidence type="ECO:0000256" key="2">
    <source>
        <dbReference type="SAM" id="Phobius"/>
    </source>
</evidence>
<dbReference type="PANTHER" id="PTHR30093:SF47">
    <property type="entry name" value="TYPE IV PILUS NON-CORE MINOR PILIN PILE"/>
    <property type="match status" value="1"/>
</dbReference>
<dbReference type="PANTHER" id="PTHR30093">
    <property type="entry name" value="GENERAL SECRETION PATHWAY PROTEIN G"/>
    <property type="match status" value="1"/>
</dbReference>
<dbReference type="NCBIfam" id="TIGR02532">
    <property type="entry name" value="IV_pilin_GFxxxE"/>
    <property type="match status" value="1"/>
</dbReference>
<dbReference type="PRINTS" id="PR00813">
    <property type="entry name" value="BCTERIALGSPG"/>
</dbReference>
<organism evidence="3">
    <name type="scientific">hydrothermal vent metagenome</name>
    <dbReference type="NCBI Taxonomy" id="652676"/>
    <lineage>
        <taxon>unclassified sequences</taxon>
        <taxon>metagenomes</taxon>
        <taxon>ecological metagenomes</taxon>
    </lineage>
</organism>
<dbReference type="EMBL" id="UOFN01000046">
    <property type="protein sequence ID" value="VAW75055.1"/>
    <property type="molecule type" value="Genomic_DNA"/>
</dbReference>
<dbReference type="GO" id="GO:0015628">
    <property type="term" value="P:protein secretion by the type II secretion system"/>
    <property type="evidence" value="ECO:0007669"/>
    <property type="project" value="InterPro"/>
</dbReference>
<evidence type="ECO:0000313" key="3">
    <source>
        <dbReference type="EMBL" id="VAW75055.1"/>
    </source>
</evidence>
<dbReference type="InterPro" id="IPR045584">
    <property type="entry name" value="Pilin-like"/>
</dbReference>
<keyword evidence="1" id="KW-0488">Methylation</keyword>
<dbReference type="PROSITE" id="PS00409">
    <property type="entry name" value="PROKAR_NTER_METHYL"/>
    <property type="match status" value="1"/>
</dbReference>
<protein>
    <submittedName>
        <fullName evidence="3">Type IV pilus biogenesis protein PilE</fullName>
    </submittedName>
</protein>
<keyword evidence="2" id="KW-0472">Membrane</keyword>
<gene>
    <name evidence="3" type="ORF">MNBD_GAMMA15-1901</name>
</gene>